<evidence type="ECO:0000256" key="1">
    <source>
        <dbReference type="ARBA" id="ARBA00022723"/>
    </source>
</evidence>
<dbReference type="EMBL" id="LT859958">
    <property type="protein sequence ID" value="SMX54298.1"/>
    <property type="molecule type" value="Genomic_DNA"/>
</dbReference>
<evidence type="ECO:0000313" key="6">
    <source>
        <dbReference type="EMBL" id="SMX54298.1"/>
    </source>
</evidence>
<sequence length="146" mass="16687">MEYKPKIALFQCLWCLFSEADQYWVDHNLPSSIHLAKLSCTGRINPLYILNAIQGGVDGIMISGCLPEKCHFKEGNLSALRQHDAFLNLLDYIGFDRERVRFVWLDLQDLGRIQRELADFEVFLKELQPEKQLATRVSALSGGSND</sequence>
<dbReference type="EC" id="1.12.99.-" evidence="6"/>
<name>A0A1Y6K5Z2_9CHLR</name>
<evidence type="ECO:0000313" key="7">
    <source>
        <dbReference type="Proteomes" id="UP000195514"/>
    </source>
</evidence>
<protein>
    <submittedName>
        <fullName evidence="6">Putative F420-non-reducing hydrogenase iron-sulfur subunit D</fullName>
        <ecNumber evidence="6">1.12.99.-</ecNumber>
    </submittedName>
</protein>
<reference evidence="7" key="1">
    <citation type="submission" date="2017-05" db="EMBL/GenBank/DDBJ databases">
        <authorList>
            <person name="Kirkegaard R."/>
            <person name="Mcilroy J S."/>
        </authorList>
    </citation>
    <scope>NUCLEOTIDE SEQUENCE [LARGE SCALE GENOMIC DNA]</scope>
</reference>
<dbReference type="RefSeq" id="WP_162287660.1">
    <property type="nucleotide sequence ID" value="NZ_LT859958.1"/>
</dbReference>
<keyword evidence="2 6" id="KW-0560">Oxidoreductase</keyword>
<dbReference type="Proteomes" id="UP000195514">
    <property type="component" value="Chromosome I"/>
</dbReference>
<dbReference type="AlphaFoldDB" id="A0A1Y6K5Z2"/>
<dbReference type="GO" id="GO:0051536">
    <property type="term" value="F:iron-sulfur cluster binding"/>
    <property type="evidence" value="ECO:0007669"/>
    <property type="project" value="UniProtKB-KW"/>
</dbReference>
<dbReference type="KEGG" id="abat:CFX1CAM_1233"/>
<evidence type="ECO:0000259" key="5">
    <source>
        <dbReference type="Pfam" id="PF02662"/>
    </source>
</evidence>
<keyword evidence="7" id="KW-1185">Reference proteome</keyword>
<organism evidence="6 7">
    <name type="scientific">Candidatus Brevifilum fermentans</name>
    <dbReference type="NCBI Taxonomy" id="1986204"/>
    <lineage>
        <taxon>Bacteria</taxon>
        <taxon>Bacillati</taxon>
        <taxon>Chloroflexota</taxon>
        <taxon>Anaerolineae</taxon>
        <taxon>Anaerolineales</taxon>
        <taxon>Anaerolineaceae</taxon>
        <taxon>Candidatus Brevifilum</taxon>
    </lineage>
</organism>
<evidence type="ECO:0000256" key="2">
    <source>
        <dbReference type="ARBA" id="ARBA00023002"/>
    </source>
</evidence>
<gene>
    <name evidence="6" type="ORF">CFX1CAM_1233</name>
</gene>
<evidence type="ECO:0000256" key="3">
    <source>
        <dbReference type="ARBA" id="ARBA00023004"/>
    </source>
</evidence>
<dbReference type="GO" id="GO:0016491">
    <property type="term" value="F:oxidoreductase activity"/>
    <property type="evidence" value="ECO:0007669"/>
    <property type="project" value="UniProtKB-KW"/>
</dbReference>
<evidence type="ECO:0000256" key="4">
    <source>
        <dbReference type="ARBA" id="ARBA00023014"/>
    </source>
</evidence>
<proteinExistence type="predicted"/>
<dbReference type="InterPro" id="IPR003813">
    <property type="entry name" value="MvhD/FlpD"/>
</dbReference>
<keyword evidence="3" id="KW-0408">Iron</keyword>
<keyword evidence="4" id="KW-0411">Iron-sulfur</keyword>
<feature type="domain" description="F420-non-reducing hydrogenase iron-sulfur subunit D" evidence="5">
    <location>
        <begin position="7"/>
        <end position="127"/>
    </location>
</feature>
<dbReference type="Pfam" id="PF02662">
    <property type="entry name" value="FlpD"/>
    <property type="match status" value="1"/>
</dbReference>
<keyword evidence="1" id="KW-0479">Metal-binding</keyword>
<dbReference type="GO" id="GO:0046872">
    <property type="term" value="F:metal ion binding"/>
    <property type="evidence" value="ECO:0007669"/>
    <property type="project" value="UniProtKB-KW"/>
</dbReference>
<accession>A0A1Y6K5Z2</accession>